<dbReference type="Gene3D" id="3.50.20.20">
    <property type="entry name" value="Janus/Ocnus"/>
    <property type="match status" value="1"/>
</dbReference>
<dbReference type="GO" id="GO:0101006">
    <property type="term" value="F:protein histidine phosphatase activity"/>
    <property type="evidence" value="ECO:0007669"/>
    <property type="project" value="UniProtKB-EC"/>
</dbReference>
<evidence type="ECO:0000313" key="17">
    <source>
        <dbReference type="Ensembl" id="ENSCCRP00000091435.2"/>
    </source>
</evidence>
<dbReference type="GO" id="GO:0005829">
    <property type="term" value="C:cytosol"/>
    <property type="evidence" value="ECO:0007669"/>
    <property type="project" value="TreeGrafter"/>
</dbReference>
<evidence type="ECO:0000256" key="11">
    <source>
        <dbReference type="ARBA" id="ARBA00030831"/>
    </source>
</evidence>
<evidence type="ECO:0000256" key="10">
    <source>
        <dbReference type="ARBA" id="ARBA00029952"/>
    </source>
</evidence>
<comment type="catalytic activity">
    <reaction evidence="12">
        <text>N(pros)-phospho-L-histidyl-[protein] + H2O = L-histidyl-[protein] + phosphate</text>
        <dbReference type="Rhea" id="RHEA:47964"/>
        <dbReference type="Rhea" id="RHEA-COMP:9745"/>
        <dbReference type="Rhea" id="RHEA-COMP:9746"/>
        <dbReference type="ChEBI" id="CHEBI:15377"/>
        <dbReference type="ChEBI" id="CHEBI:29979"/>
        <dbReference type="ChEBI" id="CHEBI:43474"/>
        <dbReference type="ChEBI" id="CHEBI:64837"/>
        <dbReference type="EC" id="3.9.1.3"/>
    </reaction>
</comment>
<keyword evidence="7" id="KW-0963">Cytoplasm</keyword>
<evidence type="ECO:0000313" key="18">
    <source>
        <dbReference type="Proteomes" id="UP001108240"/>
    </source>
</evidence>
<evidence type="ECO:0000256" key="3">
    <source>
        <dbReference type="ARBA" id="ARBA00010971"/>
    </source>
</evidence>
<dbReference type="EC" id="3.9.1.3" evidence="5"/>
<evidence type="ECO:0000256" key="7">
    <source>
        <dbReference type="ARBA" id="ARBA00022490"/>
    </source>
</evidence>
<proteinExistence type="inferred from homology"/>
<evidence type="ECO:0000256" key="13">
    <source>
        <dbReference type="ARBA" id="ARBA00049335"/>
    </source>
</evidence>
<dbReference type="PANTHER" id="PTHR12258">
    <property type="entry name" value="JANUS-A/JANUS-B"/>
    <property type="match status" value="1"/>
</dbReference>
<name>A0A8C1FHM0_CYPCA</name>
<organism evidence="17 18">
    <name type="scientific">Cyprinus carpio carpio</name>
    <dbReference type="NCBI Taxonomy" id="630221"/>
    <lineage>
        <taxon>Eukaryota</taxon>
        <taxon>Metazoa</taxon>
        <taxon>Chordata</taxon>
        <taxon>Craniata</taxon>
        <taxon>Vertebrata</taxon>
        <taxon>Euteleostomi</taxon>
        <taxon>Actinopterygii</taxon>
        <taxon>Neopterygii</taxon>
        <taxon>Teleostei</taxon>
        <taxon>Ostariophysi</taxon>
        <taxon>Cypriniformes</taxon>
        <taxon>Cyprinidae</taxon>
        <taxon>Cyprininae</taxon>
        <taxon>Cyprinus</taxon>
    </lineage>
</organism>
<evidence type="ECO:0000256" key="14">
    <source>
        <dbReference type="PIRSR" id="PIRSR607702-1"/>
    </source>
</evidence>
<comment type="function">
    <text evidence="1">Exhibits phosphohistidine phosphatase activity.</text>
</comment>
<protein>
    <recommendedName>
        <fullName evidence="6">14 kDa phosphohistidine phosphatase</fullName>
        <ecNumber evidence="5">3.9.1.3</ecNumber>
    </recommendedName>
    <alternativeName>
        <fullName evidence="11">Phosphohistidine phosphatase 1</fullName>
    </alternativeName>
    <alternativeName>
        <fullName evidence="10">Protein histidine phosphatase</fullName>
    </alternativeName>
</protein>
<comment type="similarity">
    <text evidence="3">Belongs to the janus family.</text>
</comment>
<sequence>MSAERLAKIPEVDLDPNGVFKYVLIRVNSKDDDSYVDIVRGYAWAEYHADIYDRVAGELERDGGLDCECLGGGRIKHDSAAKKIHVYGYSMLWLWSEMTVTVLQKTDVILFVTAKTVVTSKTVVIRDGTLCVILSMRGSVDGLSSQMKVGTCGRDSRAGTRSLTAGRPLTTPLALPQAGSWQ</sequence>
<feature type="binding site" evidence="15">
    <location>
        <position position="21"/>
    </location>
    <ligand>
        <name>substrate</name>
    </ligand>
</feature>
<evidence type="ECO:0000256" key="1">
    <source>
        <dbReference type="ARBA" id="ARBA00003087"/>
    </source>
</evidence>
<comment type="catalytic activity">
    <reaction evidence="13">
        <text>N(tele)-phospho-L-histidyl-[protein] + H2O = L-histidyl-[protein] + phosphate</text>
        <dbReference type="Rhea" id="RHEA:47960"/>
        <dbReference type="Rhea" id="RHEA-COMP:9745"/>
        <dbReference type="Rhea" id="RHEA-COMP:10719"/>
        <dbReference type="ChEBI" id="CHEBI:15377"/>
        <dbReference type="ChEBI" id="CHEBI:29979"/>
        <dbReference type="ChEBI" id="CHEBI:43474"/>
        <dbReference type="ChEBI" id="CHEBI:83586"/>
        <dbReference type="EC" id="3.9.1.3"/>
    </reaction>
</comment>
<dbReference type="Ensembl" id="ENSCCRT00000099254.2">
    <property type="protein sequence ID" value="ENSCCRP00000091435.2"/>
    <property type="gene ID" value="ENSCCRG00000049487.2"/>
</dbReference>
<reference evidence="17" key="1">
    <citation type="submission" date="2025-08" db="UniProtKB">
        <authorList>
            <consortium name="Ensembl"/>
        </authorList>
    </citation>
    <scope>IDENTIFICATION</scope>
</reference>
<dbReference type="InterPro" id="IPR007702">
    <property type="entry name" value="Janus"/>
</dbReference>
<evidence type="ECO:0000256" key="16">
    <source>
        <dbReference type="SAM" id="MobiDB-lite"/>
    </source>
</evidence>
<reference evidence="17" key="2">
    <citation type="submission" date="2025-09" db="UniProtKB">
        <authorList>
            <consortium name="Ensembl"/>
        </authorList>
    </citation>
    <scope>IDENTIFICATION</scope>
</reference>
<evidence type="ECO:0000256" key="4">
    <source>
        <dbReference type="ARBA" id="ARBA00011245"/>
    </source>
</evidence>
<dbReference type="PANTHER" id="PTHR12258:SF10">
    <property type="entry name" value="14 KDA PHOSPHOHISTIDINE PHOSPHATASE"/>
    <property type="match status" value="1"/>
</dbReference>
<dbReference type="Pfam" id="PF05005">
    <property type="entry name" value="Ocnus"/>
    <property type="match status" value="1"/>
</dbReference>
<feature type="active site" description="Proton acceptor" evidence="14">
    <location>
        <position position="48"/>
    </location>
</feature>
<comment type="subcellular location">
    <subcellularLocation>
        <location evidence="2">Cytoplasm</location>
    </subcellularLocation>
</comment>
<evidence type="ECO:0000256" key="6">
    <source>
        <dbReference type="ARBA" id="ARBA00014497"/>
    </source>
</evidence>
<evidence type="ECO:0000256" key="9">
    <source>
        <dbReference type="ARBA" id="ARBA00022912"/>
    </source>
</evidence>
<accession>A0A8C1FHM0</accession>
<dbReference type="InterPro" id="IPR038596">
    <property type="entry name" value="Janus_sf"/>
</dbReference>
<dbReference type="Proteomes" id="UP001108240">
    <property type="component" value="Unplaced"/>
</dbReference>
<evidence type="ECO:0000256" key="2">
    <source>
        <dbReference type="ARBA" id="ARBA00004496"/>
    </source>
</evidence>
<evidence type="ECO:0000256" key="8">
    <source>
        <dbReference type="ARBA" id="ARBA00022801"/>
    </source>
</evidence>
<evidence type="ECO:0000256" key="5">
    <source>
        <dbReference type="ARBA" id="ARBA00011945"/>
    </source>
</evidence>
<comment type="subunit">
    <text evidence="4">Monomer.</text>
</comment>
<keyword evidence="9" id="KW-0904">Protein phosphatase</keyword>
<keyword evidence="18" id="KW-1185">Reference proteome</keyword>
<feature type="region of interest" description="Disordered" evidence="16">
    <location>
        <begin position="152"/>
        <end position="182"/>
    </location>
</feature>
<dbReference type="SUPFAM" id="SSF143724">
    <property type="entry name" value="PHP14-like"/>
    <property type="match status" value="1"/>
</dbReference>
<evidence type="ECO:0000256" key="12">
    <source>
        <dbReference type="ARBA" id="ARBA00049028"/>
    </source>
</evidence>
<keyword evidence="8" id="KW-0378">Hydrolase</keyword>
<dbReference type="GeneTree" id="ENSGT00940000164732"/>
<evidence type="ECO:0000256" key="15">
    <source>
        <dbReference type="PIRSR" id="PIRSR607702-2"/>
    </source>
</evidence>
<dbReference type="AlphaFoldDB" id="A0A8C1FHM0"/>